<organism evidence="10 11">
    <name type="scientific">Candidatus Auribacter fodinae</name>
    <dbReference type="NCBI Taxonomy" id="2093366"/>
    <lineage>
        <taxon>Bacteria</taxon>
        <taxon>Pseudomonadati</taxon>
        <taxon>Candidatus Auribacterota</taxon>
        <taxon>Candidatus Auribacteria</taxon>
        <taxon>Candidatus Auribacterales</taxon>
        <taxon>Candidatus Auribacteraceae</taxon>
        <taxon>Candidatus Auribacter</taxon>
    </lineage>
</organism>
<dbReference type="Pfam" id="PF00171">
    <property type="entry name" value="Aldedh"/>
    <property type="match status" value="1"/>
</dbReference>
<dbReference type="FunFam" id="3.40.309.10:FF:000006">
    <property type="entry name" value="Gamma-glutamyl phosphate reductase"/>
    <property type="match status" value="1"/>
</dbReference>
<dbReference type="SUPFAM" id="SSF53720">
    <property type="entry name" value="ALDH-like"/>
    <property type="match status" value="1"/>
</dbReference>
<accession>A0A3A4R553</accession>
<dbReference type="EC" id="1.2.1.41" evidence="7"/>
<evidence type="ECO:0000256" key="1">
    <source>
        <dbReference type="ARBA" id="ARBA00004985"/>
    </source>
</evidence>
<name>A0A3A4R553_9BACT</name>
<sequence>MEAIANIKDYVLDTARRARRAALKLSRIDTATKNNALRFMIQLLQNRADEIKEKNQIDLQNGKKAGLSSAMLDRLELNDKRIAGMIEALETLIELEDPSGRVDREWKRPNGMTIKKLRVPIGVIGIIYESRPNVTVDAASLCLKTGNATILRGGKEALHSNKVLTDLFREALMQAGIPQDAIQLIETIDREAVSVLLKQHETIDLIIPRGGEGLIRHVVENSTIPVIKHYKGVCHLYADKELDENMAERVIINAKVQRPGVCNALETLLVHQDLKDTFLPRICSALHSHGVEIHGDAITCKKDPQALLATEEDWYAEYLDLILAVRVVKNLDEALDHIETYGSRHSDGILTTNPQTADTFLMAVDSAAVFHNVSTRFTDGGQFGMGAEIGVSTDKLHARGPMGLEELTSYKYVVTGSGQIRE</sequence>
<dbReference type="PIRSF" id="PIRSF000151">
    <property type="entry name" value="GPR"/>
    <property type="match status" value="1"/>
</dbReference>
<keyword evidence="3 7" id="KW-0641">Proline biosynthesis</keyword>
<evidence type="ECO:0000256" key="6">
    <source>
        <dbReference type="ARBA" id="ARBA00049024"/>
    </source>
</evidence>
<comment type="catalytic activity">
    <reaction evidence="6 7">
        <text>L-glutamate 5-semialdehyde + phosphate + NADP(+) = L-glutamyl 5-phosphate + NADPH + H(+)</text>
        <dbReference type="Rhea" id="RHEA:19541"/>
        <dbReference type="ChEBI" id="CHEBI:15378"/>
        <dbReference type="ChEBI" id="CHEBI:43474"/>
        <dbReference type="ChEBI" id="CHEBI:57783"/>
        <dbReference type="ChEBI" id="CHEBI:58066"/>
        <dbReference type="ChEBI" id="CHEBI:58274"/>
        <dbReference type="ChEBI" id="CHEBI:58349"/>
        <dbReference type="EC" id="1.2.1.41"/>
    </reaction>
</comment>
<evidence type="ECO:0000256" key="7">
    <source>
        <dbReference type="HAMAP-Rule" id="MF_00412"/>
    </source>
</evidence>
<keyword evidence="7" id="KW-0963">Cytoplasm</keyword>
<dbReference type="EMBL" id="QZJZ01000014">
    <property type="protein sequence ID" value="RJP61338.1"/>
    <property type="molecule type" value="Genomic_DNA"/>
</dbReference>
<dbReference type="InterPro" id="IPR016161">
    <property type="entry name" value="Ald_DH/histidinol_DH"/>
</dbReference>
<evidence type="ECO:0000313" key="11">
    <source>
        <dbReference type="Proteomes" id="UP000266426"/>
    </source>
</evidence>
<dbReference type="InterPro" id="IPR012134">
    <property type="entry name" value="Glu-5-SA_DH"/>
</dbReference>
<evidence type="ECO:0000256" key="8">
    <source>
        <dbReference type="SAM" id="Coils"/>
    </source>
</evidence>
<comment type="caution">
    <text evidence="10">The sequence shown here is derived from an EMBL/GenBank/DDBJ whole genome shotgun (WGS) entry which is preliminary data.</text>
</comment>
<comment type="pathway">
    <text evidence="1 7">Amino-acid biosynthesis; L-proline biosynthesis; L-glutamate 5-semialdehyde from L-glutamate: step 2/2.</text>
</comment>
<evidence type="ECO:0000256" key="3">
    <source>
        <dbReference type="ARBA" id="ARBA00022650"/>
    </source>
</evidence>
<evidence type="ECO:0000256" key="5">
    <source>
        <dbReference type="ARBA" id="ARBA00023002"/>
    </source>
</evidence>
<keyword evidence="8" id="KW-0175">Coiled coil</keyword>
<dbReference type="Gene3D" id="3.40.605.10">
    <property type="entry name" value="Aldehyde Dehydrogenase, Chain A, domain 1"/>
    <property type="match status" value="1"/>
</dbReference>
<gene>
    <name evidence="7" type="primary">proA</name>
    <name evidence="10" type="ORF">C4541_02220</name>
</gene>
<dbReference type="PROSITE" id="PS01223">
    <property type="entry name" value="PROA"/>
    <property type="match status" value="1"/>
</dbReference>
<dbReference type="Proteomes" id="UP000266426">
    <property type="component" value="Unassembled WGS sequence"/>
</dbReference>
<dbReference type="PANTHER" id="PTHR11063">
    <property type="entry name" value="GLUTAMATE SEMIALDEHYDE DEHYDROGENASE"/>
    <property type="match status" value="1"/>
</dbReference>
<proteinExistence type="inferred from homology"/>
<evidence type="ECO:0000259" key="9">
    <source>
        <dbReference type="Pfam" id="PF00171"/>
    </source>
</evidence>
<dbReference type="NCBIfam" id="TIGR00407">
    <property type="entry name" value="proA"/>
    <property type="match status" value="1"/>
</dbReference>
<comment type="similarity">
    <text evidence="7">Belongs to the gamma-glutamyl phosphate reductase family.</text>
</comment>
<comment type="function">
    <text evidence="7">Catalyzes the NADPH-dependent reduction of L-glutamate 5-phosphate into L-glutamate 5-semialdehyde and phosphate. The product spontaneously undergoes cyclization to form 1-pyrroline-5-carboxylate.</text>
</comment>
<dbReference type="GO" id="GO:0004350">
    <property type="term" value="F:glutamate-5-semialdehyde dehydrogenase activity"/>
    <property type="evidence" value="ECO:0007669"/>
    <property type="project" value="UniProtKB-UniRule"/>
</dbReference>
<evidence type="ECO:0000256" key="4">
    <source>
        <dbReference type="ARBA" id="ARBA00022857"/>
    </source>
</evidence>
<dbReference type="UniPathway" id="UPA00098">
    <property type="reaction ID" value="UER00360"/>
</dbReference>
<dbReference type="InterPro" id="IPR015590">
    <property type="entry name" value="Aldehyde_DH_dom"/>
</dbReference>
<evidence type="ECO:0000256" key="2">
    <source>
        <dbReference type="ARBA" id="ARBA00022605"/>
    </source>
</evidence>
<dbReference type="PANTHER" id="PTHR11063:SF8">
    <property type="entry name" value="DELTA-1-PYRROLINE-5-CARBOXYLATE SYNTHASE"/>
    <property type="match status" value="1"/>
</dbReference>
<dbReference type="HAMAP" id="MF_00412">
    <property type="entry name" value="ProA"/>
    <property type="match status" value="1"/>
</dbReference>
<dbReference type="Gene3D" id="3.40.309.10">
    <property type="entry name" value="Aldehyde Dehydrogenase, Chain A, domain 2"/>
    <property type="match status" value="1"/>
</dbReference>
<dbReference type="GO" id="GO:0055129">
    <property type="term" value="P:L-proline biosynthetic process"/>
    <property type="evidence" value="ECO:0007669"/>
    <property type="project" value="UniProtKB-UniRule"/>
</dbReference>
<keyword evidence="4 7" id="KW-0521">NADP</keyword>
<comment type="subcellular location">
    <subcellularLocation>
        <location evidence="7">Cytoplasm</location>
    </subcellularLocation>
</comment>
<dbReference type="GO" id="GO:0050661">
    <property type="term" value="F:NADP binding"/>
    <property type="evidence" value="ECO:0007669"/>
    <property type="project" value="InterPro"/>
</dbReference>
<dbReference type="CDD" id="cd07079">
    <property type="entry name" value="ALDH_F18-19_ProA-GPR"/>
    <property type="match status" value="1"/>
</dbReference>
<dbReference type="InterPro" id="IPR000965">
    <property type="entry name" value="GPR_dom"/>
</dbReference>
<protein>
    <recommendedName>
        <fullName evidence="7">Gamma-glutamyl phosphate reductase</fullName>
        <shortName evidence="7">GPR</shortName>
        <ecNumber evidence="7">1.2.1.41</ecNumber>
    </recommendedName>
    <alternativeName>
        <fullName evidence="7">Glutamate-5-semialdehyde dehydrogenase</fullName>
    </alternativeName>
    <alternativeName>
        <fullName evidence="7">Glutamyl-gamma-semialdehyde dehydrogenase</fullName>
        <shortName evidence="7">GSA dehydrogenase</shortName>
    </alternativeName>
</protein>
<dbReference type="AlphaFoldDB" id="A0A3A4R553"/>
<dbReference type="NCBIfam" id="NF001221">
    <property type="entry name" value="PRK00197.1"/>
    <property type="match status" value="1"/>
</dbReference>
<feature type="domain" description="Aldehyde dehydrogenase" evidence="9">
    <location>
        <begin position="13"/>
        <end position="288"/>
    </location>
</feature>
<dbReference type="GO" id="GO:0005737">
    <property type="term" value="C:cytoplasm"/>
    <property type="evidence" value="ECO:0007669"/>
    <property type="project" value="UniProtKB-SubCell"/>
</dbReference>
<evidence type="ECO:0000313" key="10">
    <source>
        <dbReference type="EMBL" id="RJP61338.1"/>
    </source>
</evidence>
<reference evidence="10 11" key="1">
    <citation type="journal article" date="2017" name="ISME J.">
        <title>Energy and carbon metabolisms in a deep terrestrial subsurface fluid microbial community.</title>
        <authorList>
            <person name="Momper L."/>
            <person name="Jungbluth S.P."/>
            <person name="Lee M.D."/>
            <person name="Amend J.P."/>
        </authorList>
    </citation>
    <scope>NUCLEOTIDE SEQUENCE [LARGE SCALE GENOMIC DNA]</scope>
    <source>
        <strain evidence="10">SURF_26</strain>
    </source>
</reference>
<dbReference type="InterPro" id="IPR020593">
    <property type="entry name" value="G-glutamylP_reductase_CS"/>
</dbReference>
<dbReference type="InterPro" id="IPR016163">
    <property type="entry name" value="Ald_DH_C"/>
</dbReference>
<feature type="coiled-coil region" evidence="8">
    <location>
        <begin position="34"/>
        <end position="61"/>
    </location>
</feature>
<keyword evidence="2 7" id="KW-0028">Amino-acid biosynthesis</keyword>
<dbReference type="InterPro" id="IPR016162">
    <property type="entry name" value="Ald_DH_N"/>
</dbReference>
<keyword evidence="5 7" id="KW-0560">Oxidoreductase</keyword>